<dbReference type="Gene3D" id="3.40.50.1820">
    <property type="entry name" value="alpha/beta hydrolase"/>
    <property type="match status" value="1"/>
</dbReference>
<evidence type="ECO:0000259" key="1">
    <source>
        <dbReference type="Pfam" id="PF00561"/>
    </source>
</evidence>
<comment type="caution">
    <text evidence="2">The sequence shown here is derived from an EMBL/GenBank/DDBJ whole genome shotgun (WGS) entry which is preliminary data.</text>
</comment>
<accession>A0A5J5IMB2</accession>
<dbReference type="GO" id="GO:0017171">
    <property type="term" value="F:serine hydrolase activity"/>
    <property type="evidence" value="ECO:0007669"/>
    <property type="project" value="TreeGrafter"/>
</dbReference>
<protein>
    <submittedName>
        <fullName evidence="2">Alpha/beta hydrolase</fullName>
    </submittedName>
</protein>
<dbReference type="InterPro" id="IPR000073">
    <property type="entry name" value="AB_hydrolase_1"/>
</dbReference>
<keyword evidence="2" id="KW-0378">Hydrolase</keyword>
<dbReference type="AlphaFoldDB" id="A0A5J5IMB2"/>
<dbReference type="RefSeq" id="WP_150413306.1">
    <property type="nucleotide sequence ID" value="NZ_VYQF01000001.1"/>
</dbReference>
<dbReference type="EMBL" id="VYQF01000001">
    <property type="protein sequence ID" value="KAA9041217.1"/>
    <property type="molecule type" value="Genomic_DNA"/>
</dbReference>
<dbReference type="InterPro" id="IPR029058">
    <property type="entry name" value="AB_hydrolase_fold"/>
</dbReference>
<keyword evidence="3" id="KW-1185">Reference proteome</keyword>
<proteinExistence type="predicted"/>
<reference evidence="2 3" key="1">
    <citation type="submission" date="2019-09" db="EMBL/GenBank/DDBJ databases">
        <title>Draft genome sequence of Ginsengibacter sp. BR5-29.</title>
        <authorList>
            <person name="Im W.-T."/>
        </authorList>
    </citation>
    <scope>NUCLEOTIDE SEQUENCE [LARGE SCALE GENOMIC DNA]</scope>
    <source>
        <strain evidence="2 3">BR5-29</strain>
    </source>
</reference>
<organism evidence="2 3">
    <name type="scientific">Ginsengibacter hankyongi</name>
    <dbReference type="NCBI Taxonomy" id="2607284"/>
    <lineage>
        <taxon>Bacteria</taxon>
        <taxon>Pseudomonadati</taxon>
        <taxon>Bacteroidota</taxon>
        <taxon>Chitinophagia</taxon>
        <taxon>Chitinophagales</taxon>
        <taxon>Chitinophagaceae</taxon>
        <taxon>Ginsengibacter</taxon>
    </lineage>
</organism>
<dbReference type="PANTHER" id="PTHR46331:SF2">
    <property type="entry name" value="VALACYCLOVIR HYDROLASE"/>
    <property type="match status" value="1"/>
</dbReference>
<dbReference type="PANTHER" id="PTHR46331">
    <property type="entry name" value="VALACYCLOVIR HYDROLASE"/>
    <property type="match status" value="1"/>
</dbReference>
<name>A0A5J5IMB2_9BACT</name>
<evidence type="ECO:0000313" key="2">
    <source>
        <dbReference type="EMBL" id="KAA9041217.1"/>
    </source>
</evidence>
<gene>
    <name evidence="2" type="ORF">FW778_04055</name>
</gene>
<feature type="domain" description="AB hydrolase-1" evidence="1">
    <location>
        <begin position="28"/>
        <end position="141"/>
    </location>
</feature>
<evidence type="ECO:0000313" key="3">
    <source>
        <dbReference type="Proteomes" id="UP000326903"/>
    </source>
</evidence>
<sequence length="262" mass="29127">MNDSLQFNSGYSEVNGLTMYYEIYGSGKPLVLIHGGGSTIQTTFGNIIPELAKHRQVIAMELQAHGRTNDRPAYLSFEQDADDVAKLCKNLHIAKADFLGFSNGGQTTIEIALRYPALINKIIIASAFYKLSAVVPQFWDGFNHATLYHMPQVLREAYLQVTNNDEAGLLNMFNRDVQRMKTFRGWSDDQIKSIKAPALIINGTKDVGSVEHAVEMYRTISNSELAIFPGGHGTYLGSIESLEEGKMPAFNAINLIEEFLDK</sequence>
<dbReference type="Pfam" id="PF00561">
    <property type="entry name" value="Abhydrolase_1"/>
    <property type="match status" value="1"/>
</dbReference>
<dbReference type="SUPFAM" id="SSF53474">
    <property type="entry name" value="alpha/beta-Hydrolases"/>
    <property type="match status" value="1"/>
</dbReference>
<dbReference type="Proteomes" id="UP000326903">
    <property type="component" value="Unassembled WGS sequence"/>
</dbReference>